<evidence type="ECO:0000313" key="1">
    <source>
        <dbReference type="EMBL" id="KAH8004979.1"/>
    </source>
</evidence>
<proteinExistence type="predicted"/>
<dbReference type="EMBL" id="CM037617">
    <property type="protein sequence ID" value="KAH8004979.1"/>
    <property type="molecule type" value="Genomic_DNA"/>
</dbReference>
<reference evidence="1" key="1">
    <citation type="submission" date="2021-08" db="EMBL/GenBank/DDBJ databases">
        <title>The first chromosome-level gecko genome reveals the dynamic sex chromosomes of Neotropical dwarf geckos (Sphaerodactylidae: Sphaerodactylus).</title>
        <authorList>
            <person name="Pinto B.J."/>
            <person name="Keating S.E."/>
            <person name="Gamble T."/>
        </authorList>
    </citation>
    <scope>NUCLEOTIDE SEQUENCE</scope>
    <source>
        <strain evidence="1">TG3544</strain>
    </source>
</reference>
<evidence type="ECO:0000313" key="2">
    <source>
        <dbReference type="Proteomes" id="UP000827872"/>
    </source>
</evidence>
<dbReference type="Proteomes" id="UP000827872">
    <property type="component" value="Linkage Group LG04"/>
</dbReference>
<sequence length="130" mass="14973">MHHVNLLKSAGFQIADDDVNAIILYSLSRSYANEVFVLVTRDSVDVDYTLTFLRDEFEKRPENAISVRMSVLKLGNFAKWKSVRCFVCGKTGHIARFCKQEWAGTNRSARKSDHDKRMYLNNKGHVILTF</sequence>
<keyword evidence="2" id="KW-1185">Reference proteome</keyword>
<gene>
    <name evidence="1" type="ORF">K3G42_021766</name>
</gene>
<name>A0ACB8FI29_9SAUR</name>
<organism evidence="1 2">
    <name type="scientific">Sphaerodactylus townsendi</name>
    <dbReference type="NCBI Taxonomy" id="933632"/>
    <lineage>
        <taxon>Eukaryota</taxon>
        <taxon>Metazoa</taxon>
        <taxon>Chordata</taxon>
        <taxon>Craniata</taxon>
        <taxon>Vertebrata</taxon>
        <taxon>Euteleostomi</taxon>
        <taxon>Lepidosauria</taxon>
        <taxon>Squamata</taxon>
        <taxon>Bifurcata</taxon>
        <taxon>Gekkota</taxon>
        <taxon>Sphaerodactylidae</taxon>
        <taxon>Sphaerodactylus</taxon>
    </lineage>
</organism>
<comment type="caution">
    <text evidence="1">The sequence shown here is derived from an EMBL/GenBank/DDBJ whole genome shotgun (WGS) entry which is preliminary data.</text>
</comment>
<protein>
    <submittedName>
        <fullName evidence="1">Uncharacterized protein</fullName>
    </submittedName>
</protein>
<accession>A0ACB8FI29</accession>